<evidence type="ECO:0000313" key="2">
    <source>
        <dbReference type="EMBL" id="OAO14803.1"/>
    </source>
</evidence>
<organism evidence="2 3">
    <name type="scientific">Blastocystis sp. subtype 1 (strain ATCC 50177 / NandII)</name>
    <dbReference type="NCBI Taxonomy" id="478820"/>
    <lineage>
        <taxon>Eukaryota</taxon>
        <taxon>Sar</taxon>
        <taxon>Stramenopiles</taxon>
        <taxon>Bigyra</taxon>
        <taxon>Opalozoa</taxon>
        <taxon>Opalinata</taxon>
        <taxon>Blastocystidae</taxon>
        <taxon>Blastocystis</taxon>
    </lineage>
</organism>
<evidence type="ECO:0000259" key="1">
    <source>
        <dbReference type="Pfam" id="PF01323"/>
    </source>
</evidence>
<proteinExistence type="predicted"/>
<comment type="caution">
    <text evidence="2">The sequence shown here is derived from an EMBL/GenBank/DDBJ whole genome shotgun (WGS) entry which is preliminary data.</text>
</comment>
<dbReference type="GO" id="GO:0016491">
    <property type="term" value="F:oxidoreductase activity"/>
    <property type="evidence" value="ECO:0007669"/>
    <property type="project" value="InterPro"/>
</dbReference>
<name>A0A196SCR7_BLAHN</name>
<feature type="domain" description="DSBA-like thioredoxin" evidence="1">
    <location>
        <begin position="10"/>
        <end position="201"/>
    </location>
</feature>
<dbReference type="PANTHER" id="PTHR13887">
    <property type="entry name" value="GLUTATHIONE S-TRANSFERASE KAPPA"/>
    <property type="match status" value="1"/>
</dbReference>
<dbReference type="InterPro" id="IPR001853">
    <property type="entry name" value="DSBA-like_thioredoxin_dom"/>
</dbReference>
<reference evidence="2 3" key="1">
    <citation type="submission" date="2016-05" db="EMBL/GenBank/DDBJ databases">
        <title>Nuclear genome of Blastocystis sp. subtype 1 NandII.</title>
        <authorList>
            <person name="Gentekaki E."/>
            <person name="Curtis B."/>
            <person name="Stairs C."/>
            <person name="Eme L."/>
            <person name="Herman E."/>
            <person name="Klimes V."/>
            <person name="Arias M.C."/>
            <person name="Elias M."/>
            <person name="Hilliou F."/>
            <person name="Klute M."/>
            <person name="Malik S.-B."/>
            <person name="Pightling A."/>
            <person name="Rachubinski R."/>
            <person name="Salas D."/>
            <person name="Schlacht A."/>
            <person name="Suga H."/>
            <person name="Archibald J."/>
            <person name="Ball S.G."/>
            <person name="Clark G."/>
            <person name="Dacks J."/>
            <person name="Van Der Giezen M."/>
            <person name="Tsaousis A."/>
            <person name="Roger A."/>
        </authorList>
    </citation>
    <scope>NUCLEOTIDE SEQUENCE [LARGE SCALE GENOMIC DNA]</scope>
    <source>
        <strain evidence="3">ATCC 50177 / NandII</strain>
    </source>
</reference>
<dbReference type="InterPro" id="IPR036249">
    <property type="entry name" value="Thioredoxin-like_sf"/>
</dbReference>
<dbReference type="SUPFAM" id="SSF52833">
    <property type="entry name" value="Thioredoxin-like"/>
    <property type="match status" value="1"/>
</dbReference>
<sequence>METARQPLKVDVYFDYSCPWCYIGFKRYHEAIARYGKTVELAQHPYFIDMGIDPNGEDYYAYNKRRWGSDAWVAGMKQSGEKDGALFRNWKVWPNTLNAHRLLAYARSVHFPRTTELIDRLFSLTYEEGENISSIDVLTRVANELGLEGAEGVLRSTQFIEQVVDEDEYAKRDLEIEGVPFFIVNDKYYLEGANHPAAFVSVFRLLDRDEA</sequence>
<dbReference type="EMBL" id="LXWW01000210">
    <property type="protein sequence ID" value="OAO14803.1"/>
    <property type="molecule type" value="Genomic_DNA"/>
</dbReference>
<dbReference type="Pfam" id="PF01323">
    <property type="entry name" value="DSBA"/>
    <property type="match status" value="1"/>
</dbReference>
<gene>
    <name evidence="2" type="ORF">AV274_3507</name>
</gene>
<accession>A0A196SCR7</accession>
<protein>
    <submittedName>
        <fullName evidence="2">DSBA family thioredoxin domain containing protein</fullName>
    </submittedName>
</protein>
<dbReference type="PANTHER" id="PTHR13887:SF46">
    <property type="entry name" value="DSBA-LIKE THIOREDOXIN DOMAIN-CONTAINING PROTEIN"/>
    <property type="match status" value="1"/>
</dbReference>
<dbReference type="AlphaFoldDB" id="A0A196SCR7"/>
<dbReference type="Gene3D" id="3.40.30.10">
    <property type="entry name" value="Glutaredoxin"/>
    <property type="match status" value="1"/>
</dbReference>
<dbReference type="CDD" id="cd03024">
    <property type="entry name" value="DsbA_FrnE"/>
    <property type="match status" value="1"/>
</dbReference>
<dbReference type="Proteomes" id="UP000078348">
    <property type="component" value="Unassembled WGS sequence"/>
</dbReference>
<keyword evidence="3" id="KW-1185">Reference proteome</keyword>
<dbReference type="OrthoDB" id="196783at2759"/>
<evidence type="ECO:0000313" key="3">
    <source>
        <dbReference type="Proteomes" id="UP000078348"/>
    </source>
</evidence>